<dbReference type="EMBL" id="JAIHOM010000069">
    <property type="protein sequence ID" value="MCW6037389.1"/>
    <property type="molecule type" value="Genomic_DNA"/>
</dbReference>
<feature type="domain" description="CheW-like" evidence="1">
    <location>
        <begin position="10"/>
        <end position="163"/>
    </location>
</feature>
<comment type="caution">
    <text evidence="2">The sequence shown here is derived from an EMBL/GenBank/DDBJ whole genome shotgun (WGS) entry which is preliminary data.</text>
</comment>
<dbReference type="InterPro" id="IPR002545">
    <property type="entry name" value="CheW-lke_dom"/>
</dbReference>
<reference evidence="2 3" key="1">
    <citation type="submission" date="2021-08" db="EMBL/GenBank/DDBJ databases">
        <title>Draft genome sequence of Spirulina subsalsa with high tolerance to salinity and hype-accumulation of phycocyanin.</title>
        <authorList>
            <person name="Pei H."/>
            <person name="Jiang L."/>
        </authorList>
    </citation>
    <scope>NUCLEOTIDE SEQUENCE [LARGE SCALE GENOMIC DNA]</scope>
    <source>
        <strain evidence="2 3">FACHB-351</strain>
    </source>
</reference>
<dbReference type="PROSITE" id="PS50851">
    <property type="entry name" value="CHEW"/>
    <property type="match status" value="1"/>
</dbReference>
<evidence type="ECO:0000259" key="1">
    <source>
        <dbReference type="PROSITE" id="PS50851"/>
    </source>
</evidence>
<dbReference type="Pfam" id="PF01584">
    <property type="entry name" value="CheW"/>
    <property type="match status" value="1"/>
</dbReference>
<dbReference type="RefSeq" id="WP_265265244.1">
    <property type="nucleotide sequence ID" value="NZ_JAIHOM010000069.1"/>
</dbReference>
<dbReference type="InterPro" id="IPR036061">
    <property type="entry name" value="CheW-like_dom_sf"/>
</dbReference>
<evidence type="ECO:0000313" key="3">
    <source>
        <dbReference type="Proteomes" id="UP001526426"/>
    </source>
</evidence>
<proteinExistence type="predicted"/>
<dbReference type="SMART" id="SM00260">
    <property type="entry name" value="CheW"/>
    <property type="match status" value="1"/>
</dbReference>
<protein>
    <submittedName>
        <fullName evidence="2">Chemotaxis protein CheW</fullName>
    </submittedName>
</protein>
<keyword evidence="3" id="KW-1185">Reference proteome</keyword>
<dbReference type="SUPFAM" id="SSF50341">
    <property type="entry name" value="CheW-like"/>
    <property type="match status" value="1"/>
</dbReference>
<sequence>MNLSPQRTDTVKVIVFPLGNHLFSLPMKAVLKIHHCPPDAQTGFDEVGLIDLEDQTVLLLPLEALLKEQDMGEEDVFLTPISQAQRPFLILIKNPRQQLCGIQVAELPNMIDLPLHIVQPLPHSAKQTSPAQFAQYVALWQSEQGKKPIFLLDIGRVMQEINQG</sequence>
<dbReference type="Proteomes" id="UP001526426">
    <property type="component" value="Unassembled WGS sequence"/>
</dbReference>
<name>A0ABT3L8G3_9CYAN</name>
<gene>
    <name evidence="2" type="ORF">K4A83_14060</name>
</gene>
<accession>A0ABT3L8G3</accession>
<evidence type="ECO:0000313" key="2">
    <source>
        <dbReference type="EMBL" id="MCW6037389.1"/>
    </source>
</evidence>
<organism evidence="2 3">
    <name type="scientific">Spirulina subsalsa FACHB-351</name>
    <dbReference type="NCBI Taxonomy" id="234711"/>
    <lineage>
        <taxon>Bacteria</taxon>
        <taxon>Bacillati</taxon>
        <taxon>Cyanobacteriota</taxon>
        <taxon>Cyanophyceae</taxon>
        <taxon>Spirulinales</taxon>
        <taxon>Spirulinaceae</taxon>
        <taxon>Spirulina</taxon>
    </lineage>
</organism>